<accession>A0ABD3AIS9</accession>
<sequence length="300" mass="33648">MGEFGRVKRVTDPLDDKVRARIIPDYLSSGSERCSHADNDAVSPILSDLVFGFLVDNAGTGDSPGDDSDSDRDPVGYDSVVAIEDLIKPIVLKNTNADSYRNRLYADVIKAVEVFSCVKSNAPVLRRNVMAFLRNLGYNTAISKTKWESSGGLAAGNYEFIDVLRSESLNRFTRYIIDLDFAREFEIARPTSNYERAVRLMPRVFVGKSEELKQILKVMSDAAKRSLKSRGLHLPPWRKHRYMQNKWVGPYKRTTNIFPVAAPVFPKPPPLNVTVKCRSVGFEVAAVNGRLLFPATTRTR</sequence>
<name>A0ABD3AIS9_9GENT</name>
<gene>
    <name evidence="1" type="ORF">ACH5RR_010383</name>
</gene>
<organism evidence="1 2">
    <name type="scientific">Cinchona calisaya</name>
    <dbReference type="NCBI Taxonomy" id="153742"/>
    <lineage>
        <taxon>Eukaryota</taxon>
        <taxon>Viridiplantae</taxon>
        <taxon>Streptophyta</taxon>
        <taxon>Embryophyta</taxon>
        <taxon>Tracheophyta</taxon>
        <taxon>Spermatophyta</taxon>
        <taxon>Magnoliopsida</taxon>
        <taxon>eudicotyledons</taxon>
        <taxon>Gunneridae</taxon>
        <taxon>Pentapetalae</taxon>
        <taxon>asterids</taxon>
        <taxon>lamiids</taxon>
        <taxon>Gentianales</taxon>
        <taxon>Rubiaceae</taxon>
        <taxon>Cinchonoideae</taxon>
        <taxon>Cinchoneae</taxon>
        <taxon>Cinchona</taxon>
    </lineage>
</organism>
<reference evidence="1 2" key="1">
    <citation type="submission" date="2024-11" db="EMBL/GenBank/DDBJ databases">
        <title>A near-complete genome assembly of Cinchona calisaya.</title>
        <authorList>
            <person name="Lian D.C."/>
            <person name="Zhao X.W."/>
            <person name="Wei L."/>
        </authorList>
    </citation>
    <scope>NUCLEOTIDE SEQUENCE [LARGE SCALE GENOMIC DNA]</scope>
    <source>
        <tissue evidence="1">Nenye</tissue>
    </source>
</reference>
<evidence type="ECO:0000313" key="1">
    <source>
        <dbReference type="EMBL" id="KAL3531061.1"/>
    </source>
</evidence>
<evidence type="ECO:0000313" key="2">
    <source>
        <dbReference type="Proteomes" id="UP001630127"/>
    </source>
</evidence>
<dbReference type="InterPro" id="IPR006502">
    <property type="entry name" value="PDDEXK-like"/>
</dbReference>
<keyword evidence="2" id="KW-1185">Reference proteome</keyword>
<dbReference type="NCBIfam" id="TIGR01615">
    <property type="entry name" value="A_thal_3542"/>
    <property type="match status" value="1"/>
</dbReference>
<dbReference type="Proteomes" id="UP001630127">
    <property type="component" value="Unassembled WGS sequence"/>
</dbReference>
<dbReference type="EMBL" id="JBJUIK010000004">
    <property type="protein sequence ID" value="KAL3531061.1"/>
    <property type="molecule type" value="Genomic_DNA"/>
</dbReference>
<dbReference type="Pfam" id="PF04720">
    <property type="entry name" value="PDDEXK_6"/>
    <property type="match status" value="1"/>
</dbReference>
<proteinExistence type="predicted"/>
<comment type="caution">
    <text evidence="1">The sequence shown here is derived from an EMBL/GenBank/DDBJ whole genome shotgun (WGS) entry which is preliminary data.</text>
</comment>
<dbReference type="PANTHER" id="PTHR31579">
    <property type="entry name" value="OS03G0796600 PROTEIN"/>
    <property type="match status" value="1"/>
</dbReference>
<dbReference type="PANTHER" id="PTHR31579:SF84">
    <property type="entry name" value="F21O3.6 PROTEIN"/>
    <property type="match status" value="1"/>
</dbReference>
<dbReference type="AlphaFoldDB" id="A0ABD3AIS9"/>
<protein>
    <submittedName>
        <fullName evidence="1">Uncharacterized protein</fullName>
    </submittedName>
</protein>